<feature type="domain" description="HTH tetR-type" evidence="5">
    <location>
        <begin position="11"/>
        <end position="70"/>
    </location>
</feature>
<dbReference type="PROSITE" id="PS50977">
    <property type="entry name" value="HTH_TETR_2"/>
    <property type="match status" value="1"/>
</dbReference>
<dbReference type="RefSeq" id="WP_344611341.1">
    <property type="nucleotide sequence ID" value="NZ_BAAARV010000012.1"/>
</dbReference>
<accession>A0ABP5SL84</accession>
<name>A0ABP5SL84_9ACTN</name>
<evidence type="ECO:0000313" key="6">
    <source>
        <dbReference type="EMBL" id="GAA2333843.1"/>
    </source>
</evidence>
<evidence type="ECO:0000256" key="2">
    <source>
        <dbReference type="ARBA" id="ARBA00023125"/>
    </source>
</evidence>
<keyword evidence="1" id="KW-0805">Transcription regulation</keyword>
<evidence type="ECO:0000256" key="3">
    <source>
        <dbReference type="ARBA" id="ARBA00023163"/>
    </source>
</evidence>
<dbReference type="SUPFAM" id="SSF48498">
    <property type="entry name" value="Tetracyclin repressor-like, C-terminal domain"/>
    <property type="match status" value="1"/>
</dbReference>
<dbReference type="EMBL" id="BAAARV010000012">
    <property type="protein sequence ID" value="GAA2333843.1"/>
    <property type="molecule type" value="Genomic_DNA"/>
</dbReference>
<sequence>MGERTQRVDARANRGRILDVAEDVFGRGGEAASTEEVARLAGVGIATVFRHFPTKAVLLQAVLVRRFDRLRSQAEALLGAADPGAAFYDFFRHLVADAATKIAIGDALLGAGGDVSGEAIEAGNGLRRAVGALLERAQRAGAVRDDAELPEVYALLVAMSRAAAHRSLDDEVRDRALAIVFDGLAPATR</sequence>
<keyword evidence="7" id="KW-1185">Reference proteome</keyword>
<proteinExistence type="predicted"/>
<evidence type="ECO:0000259" key="5">
    <source>
        <dbReference type="PROSITE" id="PS50977"/>
    </source>
</evidence>
<keyword evidence="2 4" id="KW-0238">DNA-binding</keyword>
<dbReference type="InterPro" id="IPR036271">
    <property type="entry name" value="Tet_transcr_reg_TetR-rel_C_sf"/>
</dbReference>
<evidence type="ECO:0000256" key="1">
    <source>
        <dbReference type="ARBA" id="ARBA00023015"/>
    </source>
</evidence>
<dbReference type="Gene3D" id="1.10.357.10">
    <property type="entry name" value="Tetracycline Repressor, domain 2"/>
    <property type="match status" value="1"/>
</dbReference>
<dbReference type="Pfam" id="PF00440">
    <property type="entry name" value="TetR_N"/>
    <property type="match status" value="1"/>
</dbReference>
<dbReference type="SUPFAM" id="SSF46689">
    <property type="entry name" value="Homeodomain-like"/>
    <property type="match status" value="1"/>
</dbReference>
<feature type="DNA-binding region" description="H-T-H motif" evidence="4">
    <location>
        <begin position="33"/>
        <end position="52"/>
    </location>
</feature>
<organism evidence="6 7">
    <name type="scientific">Dactylosporangium salmoneum</name>
    <dbReference type="NCBI Taxonomy" id="53361"/>
    <lineage>
        <taxon>Bacteria</taxon>
        <taxon>Bacillati</taxon>
        <taxon>Actinomycetota</taxon>
        <taxon>Actinomycetes</taxon>
        <taxon>Micromonosporales</taxon>
        <taxon>Micromonosporaceae</taxon>
        <taxon>Dactylosporangium</taxon>
    </lineage>
</organism>
<dbReference type="InterPro" id="IPR001647">
    <property type="entry name" value="HTH_TetR"/>
</dbReference>
<dbReference type="InterPro" id="IPR009057">
    <property type="entry name" value="Homeodomain-like_sf"/>
</dbReference>
<evidence type="ECO:0000313" key="7">
    <source>
        <dbReference type="Proteomes" id="UP001501444"/>
    </source>
</evidence>
<dbReference type="PANTHER" id="PTHR30055">
    <property type="entry name" value="HTH-TYPE TRANSCRIPTIONAL REGULATOR RUTR"/>
    <property type="match status" value="1"/>
</dbReference>
<dbReference type="PANTHER" id="PTHR30055:SF234">
    <property type="entry name" value="HTH-TYPE TRANSCRIPTIONAL REGULATOR BETI"/>
    <property type="match status" value="1"/>
</dbReference>
<dbReference type="InterPro" id="IPR050109">
    <property type="entry name" value="HTH-type_TetR-like_transc_reg"/>
</dbReference>
<protein>
    <submittedName>
        <fullName evidence="6">TetR/AcrR family transcriptional regulator</fullName>
    </submittedName>
</protein>
<comment type="caution">
    <text evidence="6">The sequence shown here is derived from an EMBL/GenBank/DDBJ whole genome shotgun (WGS) entry which is preliminary data.</text>
</comment>
<gene>
    <name evidence="6" type="ORF">GCM10010170_013260</name>
</gene>
<keyword evidence="3" id="KW-0804">Transcription</keyword>
<dbReference type="Proteomes" id="UP001501444">
    <property type="component" value="Unassembled WGS sequence"/>
</dbReference>
<evidence type="ECO:0000256" key="4">
    <source>
        <dbReference type="PROSITE-ProRule" id="PRU00335"/>
    </source>
</evidence>
<reference evidence="7" key="1">
    <citation type="journal article" date="2019" name="Int. J. Syst. Evol. Microbiol.">
        <title>The Global Catalogue of Microorganisms (GCM) 10K type strain sequencing project: providing services to taxonomists for standard genome sequencing and annotation.</title>
        <authorList>
            <consortium name="The Broad Institute Genomics Platform"/>
            <consortium name="The Broad Institute Genome Sequencing Center for Infectious Disease"/>
            <person name="Wu L."/>
            <person name="Ma J."/>
        </authorList>
    </citation>
    <scope>NUCLEOTIDE SEQUENCE [LARGE SCALE GENOMIC DNA]</scope>
    <source>
        <strain evidence="7">JCM 3272</strain>
    </source>
</reference>
<dbReference type="InterPro" id="IPR049445">
    <property type="entry name" value="TetR_SbtR-like_C"/>
</dbReference>
<dbReference type="PRINTS" id="PR00455">
    <property type="entry name" value="HTHTETR"/>
</dbReference>
<dbReference type="Pfam" id="PF21597">
    <property type="entry name" value="TetR_C_43"/>
    <property type="match status" value="1"/>
</dbReference>